<dbReference type="KEGG" id="msar:MSAR_41150"/>
<dbReference type="InterPro" id="IPR037523">
    <property type="entry name" value="VOC_core"/>
</dbReference>
<dbReference type="Pfam" id="PF20066">
    <property type="entry name" value="Glyoxalase_8"/>
    <property type="match status" value="1"/>
</dbReference>
<evidence type="ECO:0000313" key="6">
    <source>
        <dbReference type="Proteomes" id="UP000466445"/>
    </source>
</evidence>
<dbReference type="SUPFAM" id="SSF54593">
    <property type="entry name" value="Glyoxalase/Bleomycin resistance protein/Dihydroxybiphenyl dioxygenase"/>
    <property type="match status" value="1"/>
</dbReference>
<dbReference type="EMBL" id="AP022595">
    <property type="protein sequence ID" value="BBY60979.1"/>
    <property type="molecule type" value="Genomic_DNA"/>
</dbReference>
<evidence type="ECO:0000259" key="4">
    <source>
        <dbReference type="PROSITE" id="PS51819"/>
    </source>
</evidence>
<dbReference type="InterPro" id="IPR045517">
    <property type="entry name" value="Glyoxalase_8"/>
</dbReference>
<reference evidence="5 6" key="1">
    <citation type="journal article" date="2019" name="Emerg. Microbes Infect.">
        <title>Comprehensive subspecies identification of 175 nontuberculous mycobacteria species based on 7547 genomic profiles.</title>
        <authorList>
            <person name="Matsumoto Y."/>
            <person name="Kinjo T."/>
            <person name="Motooka D."/>
            <person name="Nabeya D."/>
            <person name="Jung N."/>
            <person name="Uechi K."/>
            <person name="Horii T."/>
            <person name="Iida T."/>
            <person name="Fujita J."/>
            <person name="Nakamura S."/>
        </authorList>
    </citation>
    <scope>NUCLEOTIDE SEQUENCE [LARGE SCALE GENOMIC DNA]</scope>
    <source>
        <strain evidence="5 6">JCM 30395</strain>
    </source>
</reference>
<protein>
    <recommendedName>
        <fullName evidence="2">Bleomycin resistance protein</fullName>
    </recommendedName>
</protein>
<sequence length="196" mass="22073">MPRQLSNAGTELHTGTGTVGEVMDMTINDAKRAARVLRDQLPDINLTHSKALEIVAQQLGFRDWNTAVARLPNWQGMSAPVPVLRSLDEARAREFYIDYLHFSVEWEHRFDYAQSILYIRLRRDQFVLDLSEHHGDGTPGSTVWVPVSDVTALHTELHATGYDRMNPGIEVDSPGGPTMEVIDPFSNTIRFCQTTP</sequence>
<dbReference type="GO" id="GO:0046677">
    <property type="term" value="P:response to antibiotic"/>
    <property type="evidence" value="ECO:0007669"/>
    <property type="project" value="UniProtKB-KW"/>
</dbReference>
<accession>A0A7I7SXP8</accession>
<dbReference type="AlphaFoldDB" id="A0A7I7SXP8"/>
<organism evidence="5 6">
    <name type="scientific">Mycolicibacterium sarraceniae</name>
    <dbReference type="NCBI Taxonomy" id="1534348"/>
    <lineage>
        <taxon>Bacteria</taxon>
        <taxon>Bacillati</taxon>
        <taxon>Actinomycetota</taxon>
        <taxon>Actinomycetes</taxon>
        <taxon>Mycobacteriales</taxon>
        <taxon>Mycobacteriaceae</taxon>
        <taxon>Mycolicibacterium</taxon>
    </lineage>
</organism>
<evidence type="ECO:0000256" key="3">
    <source>
        <dbReference type="ARBA" id="ARBA00023251"/>
    </source>
</evidence>
<keyword evidence="6" id="KW-1185">Reference proteome</keyword>
<dbReference type="Pfam" id="PF19581">
    <property type="entry name" value="Glyoxalase_7"/>
    <property type="match status" value="1"/>
</dbReference>
<dbReference type="PROSITE" id="PS51819">
    <property type="entry name" value="VOC"/>
    <property type="match status" value="1"/>
</dbReference>
<proteinExistence type="inferred from homology"/>
<dbReference type="Proteomes" id="UP000466445">
    <property type="component" value="Chromosome"/>
</dbReference>
<keyword evidence="3" id="KW-0046">Antibiotic resistance</keyword>
<evidence type="ECO:0000256" key="2">
    <source>
        <dbReference type="ARBA" id="ARBA00021572"/>
    </source>
</evidence>
<name>A0A7I7SXP8_9MYCO</name>
<dbReference type="InterPro" id="IPR029068">
    <property type="entry name" value="Glyas_Bleomycin-R_OHBP_Dase"/>
</dbReference>
<feature type="domain" description="VOC" evidence="4">
    <location>
        <begin position="76"/>
        <end position="194"/>
    </location>
</feature>
<evidence type="ECO:0000313" key="5">
    <source>
        <dbReference type="EMBL" id="BBY60979.1"/>
    </source>
</evidence>
<dbReference type="InterPro" id="IPR000335">
    <property type="entry name" value="Bleomycin-R"/>
</dbReference>
<dbReference type="Gene3D" id="3.10.180.10">
    <property type="entry name" value="2,3-Dihydroxybiphenyl 1,2-Dioxygenase, domain 1"/>
    <property type="match status" value="1"/>
</dbReference>
<comment type="similarity">
    <text evidence="1">Belongs to the bleomycin resistance protein family.</text>
</comment>
<gene>
    <name evidence="5" type="ORF">MSAR_41150</name>
</gene>
<evidence type="ECO:0000256" key="1">
    <source>
        <dbReference type="ARBA" id="ARBA00011051"/>
    </source>
</evidence>